<organism evidence="2 3">
    <name type="scientific">Marinomonas posidonica (strain CECT 7376 / NCIMB 14433 / IVIA-Po-181)</name>
    <dbReference type="NCBI Taxonomy" id="491952"/>
    <lineage>
        <taxon>Bacteria</taxon>
        <taxon>Pseudomonadati</taxon>
        <taxon>Pseudomonadota</taxon>
        <taxon>Gammaproteobacteria</taxon>
        <taxon>Oceanospirillales</taxon>
        <taxon>Oceanospirillaceae</taxon>
        <taxon>Marinomonas</taxon>
    </lineage>
</organism>
<dbReference type="OrthoDB" id="6100298at2"/>
<dbReference type="PROSITE" id="PS51257">
    <property type="entry name" value="PROKAR_LIPOPROTEIN"/>
    <property type="match status" value="1"/>
</dbReference>
<dbReference type="STRING" id="491952.Mar181_2318"/>
<sequence>MSIFRSGLLLVTLFLSACSMPMLSPQPDTTDQAENTTADLITPNQRGVVIEEPAKATGYVEATGYAEDLADLNKYQLSAKKHYQALNDRLGSATKPPRIIEANLLSREALQASIQQLRTYTSQTNTELAALDARIRERQKMPINGDLVRLFLSETTVNEAVASFKAQPLIGQWVRGESRVIRLKDNFLFESPNSEDVTITFSERYQVLINGQVVMTVSPQRAKNTAKFQVPTQDQTGSLIGKLDYRLVNH</sequence>
<keyword evidence="3" id="KW-1185">Reference proteome</keyword>
<feature type="chain" id="PRO_5003334408" description="Lipoprotein" evidence="1">
    <location>
        <begin position="18"/>
        <end position="250"/>
    </location>
</feature>
<evidence type="ECO:0000313" key="3">
    <source>
        <dbReference type="Proteomes" id="UP000009230"/>
    </source>
</evidence>
<dbReference type="Proteomes" id="UP000009230">
    <property type="component" value="Chromosome"/>
</dbReference>
<evidence type="ECO:0008006" key="4">
    <source>
        <dbReference type="Google" id="ProtNLM"/>
    </source>
</evidence>
<name>F6CVH7_MARPP</name>
<dbReference type="HOGENOM" id="CLU_1110398_0_0_6"/>
<protein>
    <recommendedName>
        <fullName evidence="4">Lipoprotein</fullName>
    </recommendedName>
</protein>
<dbReference type="AlphaFoldDB" id="F6CVH7"/>
<evidence type="ECO:0000313" key="2">
    <source>
        <dbReference type="EMBL" id="AEF55354.1"/>
    </source>
</evidence>
<dbReference type="KEGG" id="mpc:Mar181_2318"/>
<gene>
    <name evidence="2" type="ordered locus">Mar181_2318</name>
</gene>
<dbReference type="EMBL" id="CP002771">
    <property type="protein sequence ID" value="AEF55354.1"/>
    <property type="molecule type" value="Genomic_DNA"/>
</dbReference>
<evidence type="ECO:0000256" key="1">
    <source>
        <dbReference type="SAM" id="SignalP"/>
    </source>
</evidence>
<accession>F6CVH7</accession>
<dbReference type="RefSeq" id="WP_013796829.1">
    <property type="nucleotide sequence ID" value="NC_015559.1"/>
</dbReference>
<reference evidence="2 3" key="1">
    <citation type="journal article" date="2012" name="Stand. Genomic Sci.">
        <title>Complete genome sequence of Marinomonas posidonica type strain (IVIA-Po-181(T)).</title>
        <authorList>
            <person name="Lucas-Elio P."/>
            <person name="Goodwin L."/>
            <person name="Woyke T."/>
            <person name="Pitluck S."/>
            <person name="Nolan M."/>
            <person name="Kyrpides N.C."/>
            <person name="Detter J.C."/>
            <person name="Copeland A."/>
            <person name="Lu M."/>
            <person name="Bruce D."/>
            <person name="Detter C."/>
            <person name="Tapia R."/>
            <person name="Han S."/>
            <person name="Land M.L."/>
            <person name="Ivanova N."/>
            <person name="Mikhailova N."/>
            <person name="Johnston A.W."/>
            <person name="Sanchez-Amat A."/>
        </authorList>
    </citation>
    <scope>NUCLEOTIDE SEQUENCE [LARGE SCALE GENOMIC DNA]</scope>
    <source>
        <strain evidence="3">CECT 7376 / NCIMB 14433 / IVIA-Po-181</strain>
    </source>
</reference>
<keyword evidence="1" id="KW-0732">Signal</keyword>
<proteinExistence type="predicted"/>
<feature type="signal peptide" evidence="1">
    <location>
        <begin position="1"/>
        <end position="17"/>
    </location>
</feature>